<sequence length="37" mass="4329">MCECRQLGYRQLGCKNLIAGFVCLVFMNLNLTKKYRT</sequence>
<protein>
    <submittedName>
        <fullName evidence="2">Uncharacterized protein</fullName>
    </submittedName>
</protein>
<feature type="transmembrane region" description="Helical" evidence="1">
    <location>
        <begin position="12"/>
        <end position="31"/>
    </location>
</feature>
<keyword evidence="1" id="KW-0812">Transmembrane</keyword>
<keyword evidence="1" id="KW-1133">Transmembrane helix</keyword>
<dbReference type="AlphaFoldDB" id="A0A3B0URC6"/>
<reference evidence="2" key="1">
    <citation type="submission" date="2018-06" db="EMBL/GenBank/DDBJ databases">
        <authorList>
            <person name="Zhirakovskaya E."/>
        </authorList>
    </citation>
    <scope>NUCLEOTIDE SEQUENCE</scope>
</reference>
<accession>A0A3B0URC6</accession>
<gene>
    <name evidence="2" type="ORF">MNBD_ALPHA11-478</name>
</gene>
<organism evidence="2">
    <name type="scientific">hydrothermal vent metagenome</name>
    <dbReference type="NCBI Taxonomy" id="652676"/>
    <lineage>
        <taxon>unclassified sequences</taxon>
        <taxon>metagenomes</taxon>
        <taxon>ecological metagenomes</taxon>
    </lineage>
</organism>
<keyword evidence="1" id="KW-0472">Membrane</keyword>
<evidence type="ECO:0000256" key="1">
    <source>
        <dbReference type="SAM" id="Phobius"/>
    </source>
</evidence>
<name>A0A3B0URC6_9ZZZZ</name>
<evidence type="ECO:0000313" key="2">
    <source>
        <dbReference type="EMBL" id="VAW22216.1"/>
    </source>
</evidence>
<proteinExistence type="predicted"/>
<dbReference type="EMBL" id="UOEQ01000403">
    <property type="protein sequence ID" value="VAW22216.1"/>
    <property type="molecule type" value="Genomic_DNA"/>
</dbReference>